<dbReference type="Proteomes" id="UP000054423">
    <property type="component" value="Unassembled WGS sequence"/>
</dbReference>
<reference evidence="16 17" key="2">
    <citation type="submission" date="2015-11" db="EMBL/GenBank/DDBJ databases">
        <title>Genomes and virulence difference between two physiological races of Phytophthora nicotianae.</title>
        <authorList>
            <person name="Liu H."/>
            <person name="Ma X."/>
            <person name="Yu H."/>
            <person name="Fang D."/>
            <person name="Li Y."/>
            <person name="Wang X."/>
            <person name="Wang W."/>
            <person name="Dong Y."/>
            <person name="Xiao B."/>
        </authorList>
    </citation>
    <scope>NUCLEOTIDE SEQUENCE [LARGE SCALE GENOMIC DNA]</scope>
    <source>
        <strain evidence="14">Race 0</strain>
        <strain evidence="16">race 0</strain>
        <strain evidence="15">Race 1</strain>
        <strain evidence="17">race 1</strain>
    </source>
</reference>
<dbReference type="GO" id="GO:0016560">
    <property type="term" value="P:protein import into peroxisome matrix, docking"/>
    <property type="evidence" value="ECO:0007669"/>
    <property type="project" value="UniProtKB-UniRule"/>
</dbReference>
<dbReference type="PANTHER" id="PTHR23058">
    <property type="entry name" value="PEROXISOMAL MEMBRANE PROTEIN PEX14"/>
    <property type="match status" value="1"/>
</dbReference>
<keyword evidence="3 10" id="KW-0653">Protein transport</keyword>
<evidence type="ECO:0000256" key="1">
    <source>
        <dbReference type="ARBA" id="ARBA00005443"/>
    </source>
</evidence>
<dbReference type="EMBL" id="KI679116">
    <property type="protein sequence ID" value="ETL95312.1"/>
    <property type="molecule type" value="Genomic_DNA"/>
</dbReference>
<sequence length="329" mass="36999">MAASRDLSLLQKCEEFLLHPTVRALSLAQRVDFLEKKGLSPEEITQCLKSVERRNGLSQLAQRTVEGLTDLKPPGSQVAASTSLFQLLQLVVKKYGVVTLLLALLGYGYAQFKTRKTQQLLLQHEADKTQRRKRMHSRVEALLSVVKDQQAQYNQAAELLRARVTKYLAAQQAAAEQPKANTSATQFSRGLELQALQSELMELKSTVLDTYLQPRVVNRVVEVTKEIPIVLRPTETTVTKRLAQGMEVAQNSSEQVESGKAVASCRKSPMKHLQSVTDTHQKESRPEKQGRIRDQTTMSSEEIIKLFERGQVEEELSTACSYRFLFATQ</sequence>
<dbReference type="GO" id="GO:1990429">
    <property type="term" value="C:peroxisomal importomer complex"/>
    <property type="evidence" value="ECO:0007669"/>
    <property type="project" value="TreeGrafter"/>
</dbReference>
<evidence type="ECO:0000313" key="14">
    <source>
        <dbReference type="EMBL" id="KUF75987.1"/>
    </source>
</evidence>
<dbReference type="Gene3D" id="1.10.10.10">
    <property type="entry name" value="Winged helix-like DNA-binding domain superfamily/Winged helix DNA-binding domain"/>
    <property type="match status" value="1"/>
</dbReference>
<dbReference type="Pfam" id="PF04695">
    <property type="entry name" value="Pex14_N"/>
    <property type="match status" value="1"/>
</dbReference>
<dbReference type="GO" id="GO:0005778">
    <property type="term" value="C:peroxisomal membrane"/>
    <property type="evidence" value="ECO:0007669"/>
    <property type="project" value="UniProtKB-SubCell"/>
</dbReference>
<dbReference type="Proteomes" id="UP000054636">
    <property type="component" value="Unassembled WGS sequence"/>
</dbReference>
<accession>A0A0W8BVW7</accession>
<comment type="function">
    <text evidence="10">Component of the PEX13-PEX14 docking complex, a translocon channel that specifically mediates the import of peroxisomal cargo proteins bound to PEX5 receptor. The PEX13-PEX14 docking complex forms a large import pore which can be opened to a diameter of about 9 nm. Mechanistically, PEX5 receptor along with cargo proteins associates with the PEX14 subunit of the PEX13-PEX14 docking complex in the cytosol, leading to the insertion of the receptor into the organelle membrane with the concomitant translocation of the cargo into the peroxisome matrix.</text>
</comment>
<dbReference type="OrthoDB" id="441517at2759"/>
<evidence type="ECO:0000256" key="10">
    <source>
        <dbReference type="RuleBase" id="RU367032"/>
    </source>
</evidence>
<evidence type="ECO:0000256" key="9">
    <source>
        <dbReference type="ARBA" id="ARBA00046271"/>
    </source>
</evidence>
<dbReference type="EMBL" id="LNFP01001445">
    <property type="protein sequence ID" value="KUF86277.1"/>
    <property type="molecule type" value="Genomic_DNA"/>
</dbReference>
<dbReference type="EMBL" id="LNFO01005917">
    <property type="protein sequence ID" value="KUF75987.1"/>
    <property type="molecule type" value="Genomic_DNA"/>
</dbReference>
<keyword evidence="2 10" id="KW-0813">Transport</keyword>
<gene>
    <name evidence="14" type="ORF">AM587_10007406</name>
    <name evidence="15" type="ORF">AM588_10002517</name>
    <name evidence="13" type="ORF">L917_06863</name>
</gene>
<dbReference type="GO" id="GO:0005102">
    <property type="term" value="F:signaling receptor binding"/>
    <property type="evidence" value="ECO:0007669"/>
    <property type="project" value="TreeGrafter"/>
</dbReference>
<evidence type="ECO:0000256" key="8">
    <source>
        <dbReference type="ARBA" id="ARBA00029691"/>
    </source>
</evidence>
<reference evidence="13" key="1">
    <citation type="submission" date="2013-11" db="EMBL/GenBank/DDBJ databases">
        <title>The Genome Sequence of Phytophthora parasitica CHvinca01.</title>
        <authorList>
            <consortium name="The Broad Institute Genomics Platform"/>
            <person name="Russ C."/>
            <person name="Tyler B."/>
            <person name="Panabieres F."/>
            <person name="Shan W."/>
            <person name="Tripathy S."/>
            <person name="Grunwald N."/>
            <person name="Machado M."/>
            <person name="Johnson C.S."/>
            <person name="Arredondo F."/>
            <person name="Hong C."/>
            <person name="Coffey M."/>
            <person name="Young S.K."/>
            <person name="Zeng Q."/>
            <person name="Gargeya S."/>
            <person name="Fitzgerald M."/>
            <person name="Abouelleil A."/>
            <person name="Alvarado L."/>
            <person name="Chapman S.B."/>
            <person name="Gainer-Dewar J."/>
            <person name="Goldberg J."/>
            <person name="Griggs A."/>
            <person name="Gujja S."/>
            <person name="Hansen M."/>
            <person name="Howarth C."/>
            <person name="Imamovic A."/>
            <person name="Ireland A."/>
            <person name="Larimer J."/>
            <person name="McCowan C."/>
            <person name="Murphy C."/>
            <person name="Pearson M."/>
            <person name="Poon T.W."/>
            <person name="Priest M."/>
            <person name="Roberts A."/>
            <person name="Saif S."/>
            <person name="Shea T."/>
            <person name="Sykes S."/>
            <person name="Wortman J."/>
            <person name="Nusbaum C."/>
            <person name="Birren B."/>
        </authorList>
    </citation>
    <scope>NUCLEOTIDE SEQUENCE [LARGE SCALE GENOMIC DNA]</scope>
    <source>
        <strain evidence="13">CHvinca01</strain>
    </source>
</reference>
<feature type="compositionally biased region" description="Basic and acidic residues" evidence="11">
    <location>
        <begin position="279"/>
        <end position="294"/>
    </location>
</feature>
<organism evidence="14 16">
    <name type="scientific">Phytophthora nicotianae</name>
    <name type="common">Potato buckeye rot agent</name>
    <name type="synonym">Phytophthora parasitica</name>
    <dbReference type="NCBI Taxonomy" id="4792"/>
    <lineage>
        <taxon>Eukaryota</taxon>
        <taxon>Sar</taxon>
        <taxon>Stramenopiles</taxon>
        <taxon>Oomycota</taxon>
        <taxon>Peronosporomycetes</taxon>
        <taxon>Peronosporales</taxon>
        <taxon>Peronosporaceae</taxon>
        <taxon>Phytophthora</taxon>
    </lineage>
</organism>
<keyword evidence="4" id="KW-0811">Translocation</keyword>
<evidence type="ECO:0000256" key="5">
    <source>
        <dbReference type="ARBA" id="ARBA00023136"/>
    </source>
</evidence>
<dbReference type="PANTHER" id="PTHR23058:SF0">
    <property type="entry name" value="PEROXISOMAL MEMBRANE PROTEIN PEX14"/>
    <property type="match status" value="1"/>
</dbReference>
<evidence type="ECO:0000256" key="11">
    <source>
        <dbReference type="SAM" id="MobiDB-lite"/>
    </source>
</evidence>
<name>A0A0W8BVW7_PHYNI</name>
<dbReference type="Proteomes" id="UP000052943">
    <property type="component" value="Unassembled WGS sequence"/>
</dbReference>
<evidence type="ECO:0000256" key="4">
    <source>
        <dbReference type="ARBA" id="ARBA00023010"/>
    </source>
</evidence>
<comment type="similarity">
    <text evidence="1 10">Belongs to the peroxin-14 family.</text>
</comment>
<comment type="subcellular location">
    <subcellularLocation>
        <location evidence="9 10">Peroxisome membrane</location>
    </subcellularLocation>
</comment>
<evidence type="ECO:0000313" key="16">
    <source>
        <dbReference type="Proteomes" id="UP000052943"/>
    </source>
</evidence>
<dbReference type="InterPro" id="IPR025655">
    <property type="entry name" value="PEX14"/>
</dbReference>
<evidence type="ECO:0000256" key="7">
    <source>
        <dbReference type="ARBA" id="ARBA00029502"/>
    </source>
</evidence>
<protein>
    <recommendedName>
        <fullName evidence="7 10">Peroxisomal membrane protein PEX14</fullName>
    </recommendedName>
    <alternativeName>
        <fullName evidence="8 10">Peroxin-14</fullName>
    </alternativeName>
</protein>
<evidence type="ECO:0000256" key="3">
    <source>
        <dbReference type="ARBA" id="ARBA00022927"/>
    </source>
</evidence>
<evidence type="ECO:0000256" key="6">
    <source>
        <dbReference type="ARBA" id="ARBA00023140"/>
    </source>
</evidence>
<dbReference type="VEuPathDB" id="FungiDB:PPTG_09750"/>
<dbReference type="InterPro" id="IPR006785">
    <property type="entry name" value="Pex14_N"/>
</dbReference>
<keyword evidence="6 10" id="KW-0576">Peroxisome</keyword>
<feature type="region of interest" description="Disordered" evidence="11">
    <location>
        <begin position="268"/>
        <end position="296"/>
    </location>
</feature>
<proteinExistence type="inferred from homology"/>
<dbReference type="OMA" id="ITEMFEQ"/>
<dbReference type="InterPro" id="IPR036388">
    <property type="entry name" value="WH-like_DNA-bd_sf"/>
</dbReference>
<evidence type="ECO:0000259" key="12">
    <source>
        <dbReference type="Pfam" id="PF04695"/>
    </source>
</evidence>
<evidence type="ECO:0000313" key="17">
    <source>
        <dbReference type="Proteomes" id="UP000054636"/>
    </source>
</evidence>
<keyword evidence="5 10" id="KW-0472">Membrane</keyword>
<accession>W2LD06</accession>
<dbReference type="AlphaFoldDB" id="A0A0W8BVW7"/>
<evidence type="ECO:0000313" key="15">
    <source>
        <dbReference type="EMBL" id="KUF86277.1"/>
    </source>
</evidence>
<evidence type="ECO:0000313" key="13">
    <source>
        <dbReference type="EMBL" id="ETL95312.1"/>
    </source>
</evidence>
<evidence type="ECO:0000256" key="2">
    <source>
        <dbReference type="ARBA" id="ARBA00022448"/>
    </source>
</evidence>
<feature type="domain" description="Peroxisome membrane anchor protein Pex14p N-terminal" evidence="12">
    <location>
        <begin position="8"/>
        <end position="49"/>
    </location>
</feature>